<evidence type="ECO:0000256" key="5">
    <source>
        <dbReference type="ARBA" id="ARBA00022519"/>
    </source>
</evidence>
<name>A0ABV3PKP5_9HYPH</name>
<evidence type="ECO:0000256" key="7">
    <source>
        <dbReference type="ARBA" id="ARBA00022927"/>
    </source>
</evidence>
<comment type="subcellular location">
    <subcellularLocation>
        <location evidence="1">Cell inner membrane</location>
        <topology evidence="1">Single-pass membrane protein</topology>
        <orientation evidence="1">Periplasmic side</orientation>
    </subcellularLocation>
</comment>
<keyword evidence="14" id="KW-1185">Reference proteome</keyword>
<evidence type="ECO:0000256" key="8">
    <source>
        <dbReference type="ARBA" id="ARBA00022989"/>
    </source>
</evidence>
<comment type="similarity">
    <text evidence="2">Belongs to the TonB family.</text>
</comment>
<dbReference type="NCBIfam" id="TIGR01352">
    <property type="entry name" value="tonB_Cterm"/>
    <property type="match status" value="1"/>
</dbReference>
<evidence type="ECO:0000256" key="3">
    <source>
        <dbReference type="ARBA" id="ARBA00022448"/>
    </source>
</evidence>
<keyword evidence="5" id="KW-0997">Cell inner membrane</keyword>
<protein>
    <submittedName>
        <fullName evidence="13">Energy transducer TonB</fullName>
    </submittedName>
</protein>
<gene>
    <name evidence="13" type="ORF">ABXS05_11755</name>
</gene>
<dbReference type="Gene3D" id="3.30.1150.10">
    <property type="match status" value="1"/>
</dbReference>
<keyword evidence="9 11" id="KW-0472">Membrane</keyword>
<evidence type="ECO:0000259" key="12">
    <source>
        <dbReference type="PROSITE" id="PS52015"/>
    </source>
</evidence>
<reference evidence="13 14" key="1">
    <citation type="submission" date="2024-07" db="EMBL/GenBank/DDBJ databases">
        <title>Description of Labrys sedimenti sp. nov., isolated from a diclofenac-degrading enrichment culture.</title>
        <authorList>
            <person name="Tancsics A."/>
            <person name="Csepanyi A."/>
        </authorList>
    </citation>
    <scope>NUCLEOTIDE SEQUENCE [LARGE SCALE GENOMIC DNA]</scope>
    <source>
        <strain evidence="13 14">LMG 23578</strain>
    </source>
</reference>
<keyword evidence="3" id="KW-0813">Transport</keyword>
<comment type="caution">
    <text evidence="13">The sequence shown here is derived from an EMBL/GenBank/DDBJ whole genome shotgun (WGS) entry which is preliminary data.</text>
</comment>
<dbReference type="Proteomes" id="UP001555786">
    <property type="component" value="Unassembled WGS sequence"/>
</dbReference>
<evidence type="ECO:0000256" key="10">
    <source>
        <dbReference type="SAM" id="MobiDB-lite"/>
    </source>
</evidence>
<feature type="domain" description="TonB C-terminal" evidence="12">
    <location>
        <begin position="207"/>
        <end position="295"/>
    </location>
</feature>
<feature type="transmembrane region" description="Helical" evidence="11">
    <location>
        <begin position="17"/>
        <end position="40"/>
    </location>
</feature>
<dbReference type="RefSeq" id="WP_367624050.1">
    <property type="nucleotide sequence ID" value="NZ_JBFNQD010000003.1"/>
</dbReference>
<feature type="compositionally biased region" description="Low complexity" evidence="10">
    <location>
        <begin position="79"/>
        <end position="91"/>
    </location>
</feature>
<evidence type="ECO:0000256" key="9">
    <source>
        <dbReference type="ARBA" id="ARBA00023136"/>
    </source>
</evidence>
<dbReference type="EMBL" id="JBFNQD010000003">
    <property type="protein sequence ID" value="MEW9306217.1"/>
    <property type="molecule type" value="Genomic_DNA"/>
</dbReference>
<dbReference type="InterPro" id="IPR037682">
    <property type="entry name" value="TonB_C"/>
</dbReference>
<feature type="compositionally biased region" description="Low complexity" evidence="10">
    <location>
        <begin position="175"/>
        <end position="197"/>
    </location>
</feature>
<organism evidence="13 14">
    <name type="scientific">Labrys neptuniae</name>
    <dbReference type="NCBI Taxonomy" id="376174"/>
    <lineage>
        <taxon>Bacteria</taxon>
        <taxon>Pseudomonadati</taxon>
        <taxon>Pseudomonadota</taxon>
        <taxon>Alphaproteobacteria</taxon>
        <taxon>Hyphomicrobiales</taxon>
        <taxon>Xanthobacteraceae</taxon>
        <taxon>Labrys</taxon>
    </lineage>
</organism>
<evidence type="ECO:0000256" key="11">
    <source>
        <dbReference type="SAM" id="Phobius"/>
    </source>
</evidence>
<dbReference type="Pfam" id="PF03544">
    <property type="entry name" value="TonB_C"/>
    <property type="match status" value="1"/>
</dbReference>
<dbReference type="InterPro" id="IPR006260">
    <property type="entry name" value="TonB/TolA_C"/>
</dbReference>
<dbReference type="PANTHER" id="PTHR33446">
    <property type="entry name" value="PROTEIN TONB-RELATED"/>
    <property type="match status" value="1"/>
</dbReference>
<feature type="compositionally biased region" description="Basic residues" evidence="10">
    <location>
        <begin position="157"/>
        <end position="168"/>
    </location>
</feature>
<dbReference type="SUPFAM" id="SSF74653">
    <property type="entry name" value="TolA/TonB C-terminal domain"/>
    <property type="match status" value="1"/>
</dbReference>
<dbReference type="PANTHER" id="PTHR33446:SF2">
    <property type="entry name" value="PROTEIN TONB"/>
    <property type="match status" value="1"/>
</dbReference>
<keyword evidence="4" id="KW-1003">Cell membrane</keyword>
<sequence>MTDWQTVSGSRSRLADLALWAGSGLVVLSLHLGVAIWCLWPSPAAPSADAPPPAIMIELAPTPEAMQTQTNEISPDLQAAEPQAASEAVPAPEEPVPADPIEEVQAPEPVTEAAEPQPTMETLPTQVTQAEVQLPQQRPIEVKARQQTTLRAEPKKPPKQKPAKPRPQHAHEASKAAVVAQAQASQSSRNAARQTSSGQLSGQAPAEWRSQLMAHLERRKRYPAGARSRGERGIAYVRFRIDDKGNVLAASLARSSGSVELDQEVLSLVRRASPVPPPPAGVSRTITAPVRFDSR</sequence>
<feature type="region of interest" description="Disordered" evidence="10">
    <location>
        <begin position="271"/>
        <end position="295"/>
    </location>
</feature>
<evidence type="ECO:0000313" key="13">
    <source>
        <dbReference type="EMBL" id="MEW9306217.1"/>
    </source>
</evidence>
<dbReference type="PROSITE" id="PS52015">
    <property type="entry name" value="TONB_CTD"/>
    <property type="match status" value="1"/>
</dbReference>
<feature type="region of interest" description="Disordered" evidence="10">
    <location>
        <begin position="77"/>
        <end position="103"/>
    </location>
</feature>
<keyword evidence="8 11" id="KW-1133">Transmembrane helix</keyword>
<keyword evidence="7" id="KW-0653">Protein transport</keyword>
<evidence type="ECO:0000256" key="4">
    <source>
        <dbReference type="ARBA" id="ARBA00022475"/>
    </source>
</evidence>
<accession>A0ABV3PKP5</accession>
<evidence type="ECO:0000313" key="14">
    <source>
        <dbReference type="Proteomes" id="UP001555786"/>
    </source>
</evidence>
<proteinExistence type="inferred from homology"/>
<feature type="region of interest" description="Disordered" evidence="10">
    <location>
        <begin position="146"/>
        <end position="206"/>
    </location>
</feature>
<evidence type="ECO:0000256" key="6">
    <source>
        <dbReference type="ARBA" id="ARBA00022692"/>
    </source>
</evidence>
<keyword evidence="6 11" id="KW-0812">Transmembrane</keyword>
<dbReference type="InterPro" id="IPR051045">
    <property type="entry name" value="TonB-dependent_transducer"/>
</dbReference>
<evidence type="ECO:0000256" key="2">
    <source>
        <dbReference type="ARBA" id="ARBA00006555"/>
    </source>
</evidence>
<evidence type="ECO:0000256" key="1">
    <source>
        <dbReference type="ARBA" id="ARBA00004383"/>
    </source>
</evidence>